<proteinExistence type="predicted"/>
<keyword evidence="2" id="KW-1185">Reference proteome</keyword>
<organism evidence="1 2">
    <name type="scientific">Paramuricea clavata</name>
    <name type="common">Red gorgonian</name>
    <name type="synonym">Violescent sea-whip</name>
    <dbReference type="NCBI Taxonomy" id="317549"/>
    <lineage>
        <taxon>Eukaryota</taxon>
        <taxon>Metazoa</taxon>
        <taxon>Cnidaria</taxon>
        <taxon>Anthozoa</taxon>
        <taxon>Octocorallia</taxon>
        <taxon>Malacalcyonacea</taxon>
        <taxon>Plexauridae</taxon>
        <taxon>Paramuricea</taxon>
    </lineage>
</organism>
<sequence length="132" mass="14605">MIYKKGGDNPADFLSPHPEPKLPKCNMAEQYMDFVTVNAAEAAIPLTVTKEHTSRESSLVAVQKSLVTGLVTKDLQRPKLCYANTPAWFPNIDKAAKEEIDTCLPCQVNGPTNPPEPLLAPEMPDGPWHFWC</sequence>
<gene>
    <name evidence="1" type="ORF">PACLA_8A003846</name>
</gene>
<protein>
    <submittedName>
        <fullName evidence="1">Uncharacterized protein</fullName>
    </submittedName>
</protein>
<reference evidence="1" key="1">
    <citation type="submission" date="2020-04" db="EMBL/GenBank/DDBJ databases">
        <authorList>
            <person name="Alioto T."/>
            <person name="Alioto T."/>
            <person name="Gomez Garrido J."/>
        </authorList>
    </citation>
    <scope>NUCLEOTIDE SEQUENCE</scope>
    <source>
        <strain evidence="1">A484AB</strain>
    </source>
</reference>
<evidence type="ECO:0000313" key="2">
    <source>
        <dbReference type="Proteomes" id="UP001152795"/>
    </source>
</evidence>
<name>A0A6S7H431_PARCT</name>
<accession>A0A6S7H431</accession>
<comment type="caution">
    <text evidence="1">The sequence shown here is derived from an EMBL/GenBank/DDBJ whole genome shotgun (WGS) entry which is preliminary data.</text>
</comment>
<dbReference type="EMBL" id="CACRXK020003431">
    <property type="protein sequence ID" value="CAB3998755.1"/>
    <property type="molecule type" value="Genomic_DNA"/>
</dbReference>
<dbReference type="AlphaFoldDB" id="A0A6S7H431"/>
<evidence type="ECO:0000313" key="1">
    <source>
        <dbReference type="EMBL" id="CAB3998755.1"/>
    </source>
</evidence>
<dbReference type="Proteomes" id="UP001152795">
    <property type="component" value="Unassembled WGS sequence"/>
</dbReference>